<sequence>MEHVVSQLRRCTIIPVVPYEEEPDQVTESEPEEESEEANSDTDSGETVPYSVIHGDDTSSEEVKPPTPSPPRSPSPVQLRDEWVNFIGLACRRTARKTVRPPKKRALSSPNLEPLSKKHCPPSQREIEETSHPVRPREAGPME</sequence>
<accession>A0ACB9E7D7</accession>
<dbReference type="Proteomes" id="UP001056120">
    <property type="component" value="Linkage Group LG18"/>
</dbReference>
<protein>
    <submittedName>
        <fullName evidence="1">Uncharacterized protein</fullName>
    </submittedName>
</protein>
<reference evidence="1 2" key="2">
    <citation type="journal article" date="2022" name="Mol. Ecol. Resour.">
        <title>The genomes of chicory, endive, great burdock and yacon provide insights into Asteraceae paleo-polyploidization history and plant inulin production.</title>
        <authorList>
            <person name="Fan W."/>
            <person name="Wang S."/>
            <person name="Wang H."/>
            <person name="Wang A."/>
            <person name="Jiang F."/>
            <person name="Liu H."/>
            <person name="Zhao H."/>
            <person name="Xu D."/>
            <person name="Zhang Y."/>
        </authorList>
    </citation>
    <scope>NUCLEOTIDE SEQUENCE [LARGE SCALE GENOMIC DNA]</scope>
    <source>
        <strain evidence="2">cv. Yunnan</strain>
        <tissue evidence="1">Leaves</tissue>
    </source>
</reference>
<evidence type="ECO:0000313" key="1">
    <source>
        <dbReference type="EMBL" id="KAI3754641.1"/>
    </source>
</evidence>
<dbReference type="EMBL" id="CM042035">
    <property type="protein sequence ID" value="KAI3754641.1"/>
    <property type="molecule type" value="Genomic_DNA"/>
</dbReference>
<comment type="caution">
    <text evidence="1">The sequence shown here is derived from an EMBL/GenBank/DDBJ whole genome shotgun (WGS) entry which is preliminary data.</text>
</comment>
<keyword evidence="2" id="KW-1185">Reference proteome</keyword>
<gene>
    <name evidence="1" type="ORF">L1987_54428</name>
</gene>
<name>A0ACB9E7D7_9ASTR</name>
<proteinExistence type="predicted"/>
<organism evidence="1 2">
    <name type="scientific">Smallanthus sonchifolius</name>
    <dbReference type="NCBI Taxonomy" id="185202"/>
    <lineage>
        <taxon>Eukaryota</taxon>
        <taxon>Viridiplantae</taxon>
        <taxon>Streptophyta</taxon>
        <taxon>Embryophyta</taxon>
        <taxon>Tracheophyta</taxon>
        <taxon>Spermatophyta</taxon>
        <taxon>Magnoliopsida</taxon>
        <taxon>eudicotyledons</taxon>
        <taxon>Gunneridae</taxon>
        <taxon>Pentapetalae</taxon>
        <taxon>asterids</taxon>
        <taxon>campanulids</taxon>
        <taxon>Asterales</taxon>
        <taxon>Asteraceae</taxon>
        <taxon>Asteroideae</taxon>
        <taxon>Heliantheae alliance</taxon>
        <taxon>Millerieae</taxon>
        <taxon>Smallanthus</taxon>
    </lineage>
</organism>
<evidence type="ECO:0000313" key="2">
    <source>
        <dbReference type="Proteomes" id="UP001056120"/>
    </source>
</evidence>
<reference evidence="2" key="1">
    <citation type="journal article" date="2022" name="Mol. Ecol. Resour.">
        <title>The genomes of chicory, endive, great burdock and yacon provide insights into Asteraceae palaeo-polyploidization history and plant inulin production.</title>
        <authorList>
            <person name="Fan W."/>
            <person name="Wang S."/>
            <person name="Wang H."/>
            <person name="Wang A."/>
            <person name="Jiang F."/>
            <person name="Liu H."/>
            <person name="Zhao H."/>
            <person name="Xu D."/>
            <person name="Zhang Y."/>
        </authorList>
    </citation>
    <scope>NUCLEOTIDE SEQUENCE [LARGE SCALE GENOMIC DNA]</scope>
    <source>
        <strain evidence="2">cv. Yunnan</strain>
    </source>
</reference>